<evidence type="ECO:0000313" key="3">
    <source>
        <dbReference type="Proteomes" id="UP000502248"/>
    </source>
</evidence>
<dbReference type="Pfam" id="PF05368">
    <property type="entry name" value="NmrA"/>
    <property type="match status" value="1"/>
</dbReference>
<gene>
    <name evidence="2" type="ORF">HH215_24925</name>
</gene>
<name>A0A7Z2VN25_9BACL</name>
<organism evidence="2 3">
    <name type="scientific">Cohnella herbarum</name>
    <dbReference type="NCBI Taxonomy" id="2728023"/>
    <lineage>
        <taxon>Bacteria</taxon>
        <taxon>Bacillati</taxon>
        <taxon>Bacillota</taxon>
        <taxon>Bacilli</taxon>
        <taxon>Bacillales</taxon>
        <taxon>Paenibacillaceae</taxon>
        <taxon>Cohnella</taxon>
    </lineage>
</organism>
<dbReference type="PANTHER" id="PTHR47129:SF1">
    <property type="entry name" value="NMRA-LIKE DOMAIN-CONTAINING PROTEIN"/>
    <property type="match status" value="1"/>
</dbReference>
<evidence type="ECO:0000259" key="1">
    <source>
        <dbReference type="Pfam" id="PF05368"/>
    </source>
</evidence>
<feature type="domain" description="NmrA-like" evidence="1">
    <location>
        <begin position="3"/>
        <end position="227"/>
    </location>
</feature>
<proteinExistence type="predicted"/>
<reference evidence="2 3" key="1">
    <citation type="submission" date="2020-04" db="EMBL/GenBank/DDBJ databases">
        <title>Genome sequencing of novel species.</title>
        <authorList>
            <person name="Heo J."/>
            <person name="Kim S.-J."/>
            <person name="Kim J.-S."/>
            <person name="Hong S.-B."/>
            <person name="Kwon S.-W."/>
        </authorList>
    </citation>
    <scope>NUCLEOTIDE SEQUENCE [LARGE SCALE GENOMIC DNA]</scope>
    <source>
        <strain evidence="2 3">MFER-1</strain>
    </source>
</reference>
<evidence type="ECO:0000313" key="2">
    <source>
        <dbReference type="EMBL" id="QJD86097.1"/>
    </source>
</evidence>
<dbReference type="InterPro" id="IPR008030">
    <property type="entry name" value="NmrA-like"/>
</dbReference>
<protein>
    <submittedName>
        <fullName evidence="2">NmrA family NAD(P)-binding protein</fullName>
    </submittedName>
</protein>
<sequence>MRKIAMTGVTGKLGKLVAKELLNRVQPENLIFSVRRTATAEADLYRKRGVEVRFGDYDAPDSLAHAFHGASTLLLISSSHRDDSIRLRQHKAAIGAARQAGIERIVYTSFAYADKGRLPLHSMHLQTEQAIRDSAIPYTILRNATYMDILKFLGIREAITSGILLSPPGKWTFNAASREDLATAAAIVLAEEGRENRTYELTAARAWDLEDLARALSEASGRRVVHRADPVMDGPLYKMLPLSDTRTVSPDLARLVGYPLLTLGDEVRKLLEANRIG</sequence>
<accession>A0A7Z2VN25</accession>
<dbReference type="RefSeq" id="WP_169282349.1">
    <property type="nucleotide sequence ID" value="NZ_CP051680.1"/>
</dbReference>
<keyword evidence="3" id="KW-1185">Reference proteome</keyword>
<dbReference type="InterPro" id="IPR052718">
    <property type="entry name" value="NmrA-type_oxidoreductase"/>
</dbReference>
<dbReference type="Proteomes" id="UP000502248">
    <property type="component" value="Chromosome"/>
</dbReference>
<dbReference type="PANTHER" id="PTHR47129">
    <property type="entry name" value="QUINONE OXIDOREDUCTASE 2"/>
    <property type="match status" value="1"/>
</dbReference>
<dbReference type="KEGG" id="cheb:HH215_24925"/>
<dbReference type="EMBL" id="CP051680">
    <property type="protein sequence ID" value="QJD86097.1"/>
    <property type="molecule type" value="Genomic_DNA"/>
</dbReference>
<dbReference type="AlphaFoldDB" id="A0A7Z2VN25"/>
<dbReference type="InterPro" id="IPR036291">
    <property type="entry name" value="NAD(P)-bd_dom_sf"/>
</dbReference>
<dbReference type="Gene3D" id="3.90.25.10">
    <property type="entry name" value="UDP-galactose 4-epimerase, domain 1"/>
    <property type="match status" value="1"/>
</dbReference>
<dbReference type="Gene3D" id="3.40.50.720">
    <property type="entry name" value="NAD(P)-binding Rossmann-like Domain"/>
    <property type="match status" value="1"/>
</dbReference>
<dbReference type="SUPFAM" id="SSF51735">
    <property type="entry name" value="NAD(P)-binding Rossmann-fold domains"/>
    <property type="match status" value="1"/>
</dbReference>